<evidence type="ECO:0000256" key="3">
    <source>
        <dbReference type="HAMAP-Rule" id="MF_00849"/>
    </source>
</evidence>
<reference evidence="5 6" key="1">
    <citation type="submission" date="2018-08" db="EMBL/GenBank/DDBJ databases">
        <title>Genome Sequence of Clavibacter michiganensis Subspecies type strains, and the Atypical Peach-Colored Strains Isolated from Tomato.</title>
        <authorList>
            <person name="Osdaghi E."/>
            <person name="Portier P."/>
            <person name="Briand M."/>
            <person name="Jacques M.-A."/>
        </authorList>
    </citation>
    <scope>NUCLEOTIDE SEQUENCE [LARGE SCALE GENOMIC DNA]</scope>
    <source>
        <strain evidence="5 6">CFBP 8615</strain>
    </source>
</reference>
<name>A0A399TAK2_9MICO</name>
<dbReference type="FunFam" id="3.30.70.240:FF:000002">
    <property type="entry name" value="GTP-binding protein TypA"/>
    <property type="match status" value="1"/>
</dbReference>
<dbReference type="EC" id="3.6.5.-" evidence="3"/>
<dbReference type="SUPFAM" id="SSF50447">
    <property type="entry name" value="Translation proteins"/>
    <property type="match status" value="1"/>
</dbReference>
<dbReference type="InterPro" id="IPR035647">
    <property type="entry name" value="EFG_III/V"/>
</dbReference>
<dbReference type="Gene3D" id="3.40.50.300">
    <property type="entry name" value="P-loop containing nucleotide triphosphate hydrolases"/>
    <property type="match status" value="1"/>
</dbReference>
<dbReference type="FunFam" id="2.40.50.250:FF:000001">
    <property type="entry name" value="GTP-binding protein TypA"/>
    <property type="match status" value="1"/>
</dbReference>
<dbReference type="SMART" id="SM00838">
    <property type="entry name" value="EFG_C"/>
    <property type="match status" value="1"/>
</dbReference>
<dbReference type="InterPro" id="IPR042116">
    <property type="entry name" value="TypA/BipA_C"/>
</dbReference>
<comment type="catalytic activity">
    <reaction evidence="3">
        <text>GTP + H2O = GDP + phosphate + H(+)</text>
        <dbReference type="Rhea" id="RHEA:19669"/>
        <dbReference type="ChEBI" id="CHEBI:15377"/>
        <dbReference type="ChEBI" id="CHEBI:15378"/>
        <dbReference type="ChEBI" id="CHEBI:37565"/>
        <dbReference type="ChEBI" id="CHEBI:43474"/>
        <dbReference type="ChEBI" id="CHEBI:58189"/>
    </reaction>
</comment>
<dbReference type="Pfam" id="PF00679">
    <property type="entry name" value="EFG_C"/>
    <property type="match status" value="1"/>
</dbReference>
<comment type="subunit">
    <text evidence="3">Monomer.</text>
</comment>
<evidence type="ECO:0000256" key="1">
    <source>
        <dbReference type="ARBA" id="ARBA00022741"/>
    </source>
</evidence>
<dbReference type="InterPro" id="IPR048876">
    <property type="entry name" value="BipA_C"/>
</dbReference>
<evidence type="ECO:0000313" key="6">
    <source>
        <dbReference type="Proteomes" id="UP000266484"/>
    </source>
</evidence>
<dbReference type="Gene3D" id="2.40.30.10">
    <property type="entry name" value="Translation factors"/>
    <property type="match status" value="1"/>
</dbReference>
<dbReference type="InterPro" id="IPR027417">
    <property type="entry name" value="P-loop_NTPase"/>
</dbReference>
<dbReference type="InterPro" id="IPR009000">
    <property type="entry name" value="Transl_B-barrel_sf"/>
</dbReference>
<dbReference type="CDD" id="cd03691">
    <property type="entry name" value="BipA_TypA_II"/>
    <property type="match status" value="1"/>
</dbReference>
<keyword evidence="3" id="KW-0699">rRNA-binding</keyword>
<keyword evidence="6" id="KW-1185">Reference proteome</keyword>
<dbReference type="GO" id="GO:0019843">
    <property type="term" value="F:rRNA binding"/>
    <property type="evidence" value="ECO:0007669"/>
    <property type="project" value="UniProtKB-KW"/>
</dbReference>
<dbReference type="PANTHER" id="PTHR42908">
    <property type="entry name" value="TRANSLATION ELONGATION FACTOR-RELATED"/>
    <property type="match status" value="1"/>
</dbReference>
<dbReference type="Pfam" id="PF03144">
    <property type="entry name" value="GTP_EFTU_D2"/>
    <property type="match status" value="1"/>
</dbReference>
<dbReference type="InterPro" id="IPR006298">
    <property type="entry name" value="BipA"/>
</dbReference>
<dbReference type="InterPro" id="IPR000795">
    <property type="entry name" value="T_Tr_GTP-bd_dom"/>
</dbReference>
<dbReference type="AlphaFoldDB" id="A0A399TAK2"/>
<dbReference type="HAMAP" id="MF_00849">
    <property type="entry name" value="BipA"/>
    <property type="match status" value="1"/>
</dbReference>
<comment type="subcellular location">
    <subcellularLocation>
        <location evidence="3">Cytoplasm</location>
    </subcellularLocation>
    <text evidence="3">Binds to ribosomes.</text>
</comment>
<dbReference type="GO" id="GO:0000027">
    <property type="term" value="P:ribosomal large subunit assembly"/>
    <property type="evidence" value="ECO:0007669"/>
    <property type="project" value="UniProtKB-UniRule"/>
</dbReference>
<dbReference type="Gene3D" id="3.30.70.240">
    <property type="match status" value="1"/>
</dbReference>
<dbReference type="GO" id="GO:0005829">
    <property type="term" value="C:cytosol"/>
    <property type="evidence" value="ECO:0007669"/>
    <property type="project" value="TreeGrafter"/>
</dbReference>
<dbReference type="GO" id="GO:0005525">
    <property type="term" value="F:GTP binding"/>
    <property type="evidence" value="ECO:0007669"/>
    <property type="project" value="UniProtKB-UniRule"/>
</dbReference>
<dbReference type="CDD" id="cd03710">
    <property type="entry name" value="BipA_TypA_C"/>
    <property type="match status" value="1"/>
</dbReference>
<keyword evidence="3" id="KW-0963">Cytoplasm</keyword>
<evidence type="ECO:0000313" key="5">
    <source>
        <dbReference type="EMBL" id="RIJ51121.1"/>
    </source>
</evidence>
<feature type="domain" description="Tr-type G" evidence="4">
    <location>
        <begin position="7"/>
        <end position="224"/>
    </location>
</feature>
<evidence type="ECO:0000259" key="4">
    <source>
        <dbReference type="PROSITE" id="PS51722"/>
    </source>
</evidence>
<feature type="binding site" evidence="3">
    <location>
        <begin position="19"/>
        <end position="24"/>
    </location>
    <ligand>
        <name>GTP</name>
        <dbReference type="ChEBI" id="CHEBI:37565"/>
    </ligand>
</feature>
<dbReference type="Pfam" id="PF00009">
    <property type="entry name" value="GTP_EFTU"/>
    <property type="match status" value="1"/>
</dbReference>
<protein>
    <recommendedName>
        <fullName evidence="3">Large ribosomal subunit assembly factor BipA</fullName>
        <ecNumber evidence="3">3.6.5.-</ecNumber>
    </recommendedName>
    <alternativeName>
        <fullName evidence="3">GTP-binding protein BipA</fullName>
    </alternativeName>
</protein>
<dbReference type="InterPro" id="IPR004161">
    <property type="entry name" value="EFTu-like_2"/>
</dbReference>
<dbReference type="PROSITE" id="PS51722">
    <property type="entry name" value="G_TR_2"/>
    <property type="match status" value="1"/>
</dbReference>
<sequence length="635" mass="69692">MALVARNDLRNVAIVAHVDHGKTTLVDAMLKQTNSFDAHFEGEDRMMDSNDLEREKGITILAKNTAVLYNGKHADGTPIVINVIDTPGHADFGGEVERGLSMVDGVVLLVDASEGPLPQTRFVLRKALEAKLPVILLVNKTDRPDARIDEVVAESQDLLLGLASDMSDEHPDLDLDAILDVPVVYASGRNGAASANKPENGTLPDNDDLEPLFKAILDHVPAPTYDDQHPLQAHVTNLDASPFLGRLALLRVFNGTIKKGQQVAWVKHDGTVKNVKITELLITKALDRFPTESAGPGDIVAVAGIEDITIGETLADPEDVRPLPTITVDDPAISMTIGTNTSPLIGKVKGHKLTARMVKDRLDRELIGNVSIKLVDIGRPDAWEIQGRGELALAILVEQMRREGFELTVGKPQVVVKQVDGKVHEPYEHLTIDSPEEYLGAITQLLAARKGRMEGMSNHGTGWVRMEFVVPSRGLIGFRTEFLTITRGAGIANAVSHGYEQWAGEITTRVNGSIVADRAGVATPFAMVALQERMSFFVEPTQEVYEGMVVGENSRADDMDVNITKEKQLTNMRQSTSDSFERMTPSRRLTLEECLEFAREDECVEVTPEFVRIRKVELDANARQRKTSRLKKQNA</sequence>
<dbReference type="FunFam" id="3.30.70.870:FF:000003">
    <property type="entry name" value="GTP-binding protein TypA"/>
    <property type="match status" value="1"/>
</dbReference>
<keyword evidence="3" id="KW-0690">Ribosome biogenesis</keyword>
<dbReference type="GO" id="GO:0043022">
    <property type="term" value="F:ribosome binding"/>
    <property type="evidence" value="ECO:0007669"/>
    <property type="project" value="UniProtKB-UniRule"/>
</dbReference>
<comment type="caution">
    <text evidence="5">The sequence shown here is derived from an EMBL/GenBank/DDBJ whole genome shotgun (WGS) entry which is preliminary data.</text>
</comment>
<dbReference type="SUPFAM" id="SSF52540">
    <property type="entry name" value="P-loop containing nucleoside triphosphate hydrolases"/>
    <property type="match status" value="1"/>
</dbReference>
<dbReference type="GO" id="GO:0003924">
    <property type="term" value="F:GTPase activity"/>
    <property type="evidence" value="ECO:0007669"/>
    <property type="project" value="UniProtKB-UniRule"/>
</dbReference>
<comment type="function">
    <text evidence="3">A 50S ribosomal subunit assembly protein with GTPase activity, required for 50S subunit assembly at low temperatures, may also play a role in translation. Binds GTP and analogs. Binds the 70S ribosome between the 30S and 50S subunits, in a similar position as ribosome-bound EF-G; it contacts a number of ribosomal proteins, both rRNAs and the A-site tRNA.</text>
</comment>
<dbReference type="InterPro" id="IPR000640">
    <property type="entry name" value="EFG_V-like"/>
</dbReference>
<dbReference type="NCBIfam" id="TIGR01394">
    <property type="entry name" value="TypA_BipA"/>
    <property type="match status" value="1"/>
</dbReference>
<organism evidence="5 6">
    <name type="scientific">Clavibacter lycopersici</name>
    <dbReference type="NCBI Taxonomy" id="2301718"/>
    <lineage>
        <taxon>Bacteria</taxon>
        <taxon>Bacillati</taxon>
        <taxon>Actinomycetota</taxon>
        <taxon>Actinomycetes</taxon>
        <taxon>Micrococcales</taxon>
        <taxon>Microbacteriaceae</taxon>
        <taxon>Clavibacter</taxon>
    </lineage>
</organism>
<dbReference type="InterPro" id="IPR047041">
    <property type="entry name" value="BipA_GTP-bd_dom"/>
</dbReference>
<feature type="binding site" evidence="3">
    <location>
        <begin position="139"/>
        <end position="142"/>
    </location>
    <ligand>
        <name>GTP</name>
        <dbReference type="ChEBI" id="CHEBI:37565"/>
    </ligand>
</feature>
<dbReference type="InterPro" id="IPR005225">
    <property type="entry name" value="Small_GTP-bd"/>
</dbReference>
<keyword evidence="3" id="KW-0694">RNA-binding</keyword>
<dbReference type="CDD" id="cd01891">
    <property type="entry name" value="TypA_BipA"/>
    <property type="match status" value="1"/>
</dbReference>
<dbReference type="SUPFAM" id="SSF54980">
    <property type="entry name" value="EF-G C-terminal domain-like"/>
    <property type="match status" value="2"/>
</dbReference>
<dbReference type="Pfam" id="PF21018">
    <property type="entry name" value="BipA_C"/>
    <property type="match status" value="1"/>
</dbReference>
<keyword evidence="2 3" id="KW-0342">GTP-binding</keyword>
<dbReference type="PRINTS" id="PR00315">
    <property type="entry name" value="ELONGATNFCT"/>
</dbReference>
<dbReference type="GO" id="GO:1990904">
    <property type="term" value="C:ribonucleoprotein complex"/>
    <property type="evidence" value="ECO:0007669"/>
    <property type="project" value="TreeGrafter"/>
</dbReference>
<dbReference type="Gene3D" id="3.30.70.870">
    <property type="entry name" value="Elongation Factor G (Translational Gtpase), domain 3"/>
    <property type="match status" value="1"/>
</dbReference>
<dbReference type="NCBIfam" id="TIGR00231">
    <property type="entry name" value="small_GTP"/>
    <property type="match status" value="1"/>
</dbReference>
<dbReference type="OrthoDB" id="9801472at2"/>
<dbReference type="PANTHER" id="PTHR42908:SF8">
    <property type="entry name" value="TR-TYPE G DOMAIN-CONTAINING PROTEIN"/>
    <property type="match status" value="1"/>
</dbReference>
<dbReference type="InterPro" id="IPR047042">
    <property type="entry name" value="BipA_II"/>
</dbReference>
<dbReference type="Gene3D" id="2.40.50.250">
    <property type="entry name" value="bipa protein"/>
    <property type="match status" value="1"/>
</dbReference>
<dbReference type="EMBL" id="QWGT01000140">
    <property type="protein sequence ID" value="RIJ51121.1"/>
    <property type="molecule type" value="Genomic_DNA"/>
</dbReference>
<gene>
    <name evidence="5" type="primary">typA</name>
    <name evidence="3" type="synonym">bipA</name>
    <name evidence="5" type="ORF">DZG00_10115</name>
</gene>
<keyword evidence="3" id="KW-0378">Hydrolase</keyword>
<accession>A0A399TAK2</accession>
<keyword evidence="1 3" id="KW-0547">Nucleotide-binding</keyword>
<keyword evidence="3" id="KW-0820">tRNA-binding</keyword>
<dbReference type="GO" id="GO:0000049">
    <property type="term" value="F:tRNA binding"/>
    <property type="evidence" value="ECO:0007669"/>
    <property type="project" value="UniProtKB-KW"/>
</dbReference>
<dbReference type="InterPro" id="IPR035651">
    <property type="entry name" value="BipA_V"/>
</dbReference>
<proteinExistence type="inferred from homology"/>
<dbReference type="Proteomes" id="UP000266484">
    <property type="component" value="Unassembled WGS sequence"/>
</dbReference>
<dbReference type="RefSeq" id="WP_119382089.1">
    <property type="nucleotide sequence ID" value="NZ_QWGT01000140.1"/>
</dbReference>
<comment type="similarity">
    <text evidence="3">Belongs to the TRAFAC class translation factor GTPase superfamily. Classic translation factor GTPase family. BipA subfamily.</text>
</comment>
<evidence type="ECO:0000256" key="2">
    <source>
        <dbReference type="ARBA" id="ARBA00023134"/>
    </source>
</evidence>